<dbReference type="GO" id="GO:0032259">
    <property type="term" value="P:methylation"/>
    <property type="evidence" value="ECO:0007669"/>
    <property type="project" value="UniProtKB-KW"/>
</dbReference>
<evidence type="ECO:0000256" key="5">
    <source>
        <dbReference type="ARBA" id="ARBA00022679"/>
    </source>
</evidence>
<organism evidence="11 12">
    <name type="scientific">Paludifilum halophilum</name>
    <dbReference type="NCBI Taxonomy" id="1642702"/>
    <lineage>
        <taxon>Bacteria</taxon>
        <taxon>Bacillati</taxon>
        <taxon>Bacillota</taxon>
        <taxon>Bacilli</taxon>
        <taxon>Bacillales</taxon>
        <taxon>Thermoactinomycetaceae</taxon>
        <taxon>Paludifilum</taxon>
    </lineage>
</organism>
<dbReference type="SUPFAM" id="SSF51730">
    <property type="entry name" value="FAD-linked oxidoreductase"/>
    <property type="match status" value="1"/>
</dbReference>
<evidence type="ECO:0000256" key="8">
    <source>
        <dbReference type="PROSITE-ProRule" id="PRU00333"/>
    </source>
</evidence>
<accession>A0A235B4K2</accession>
<comment type="caution">
    <text evidence="11">The sequence shown here is derived from an EMBL/GenBank/DDBJ whole genome shotgun (WGS) entry which is preliminary data.</text>
</comment>
<dbReference type="NCBIfam" id="NF006396">
    <property type="entry name" value="PRK08645.1"/>
    <property type="match status" value="1"/>
</dbReference>
<dbReference type="Gene3D" id="3.20.20.220">
    <property type="match status" value="1"/>
</dbReference>
<evidence type="ECO:0000259" key="10">
    <source>
        <dbReference type="PROSITE" id="PS50970"/>
    </source>
</evidence>
<evidence type="ECO:0000256" key="7">
    <source>
        <dbReference type="ARBA" id="ARBA00023002"/>
    </source>
</evidence>
<dbReference type="InterPro" id="IPR003726">
    <property type="entry name" value="HCY_dom"/>
</dbReference>
<dbReference type="AlphaFoldDB" id="A0A235B4K2"/>
<proteinExistence type="predicted"/>
<evidence type="ECO:0000256" key="6">
    <source>
        <dbReference type="ARBA" id="ARBA00022827"/>
    </source>
</evidence>
<keyword evidence="7" id="KW-0560">Oxidoreductase</keyword>
<comment type="cofactor">
    <cofactor evidence="8">
        <name>Zn(2+)</name>
        <dbReference type="ChEBI" id="CHEBI:29105"/>
    </cofactor>
</comment>
<keyword evidence="8" id="KW-0862">Zinc</keyword>
<dbReference type="InterPro" id="IPR036589">
    <property type="entry name" value="HCY_dom_sf"/>
</dbReference>
<keyword evidence="8" id="KW-0479">Metal-binding</keyword>
<dbReference type="InterPro" id="IPR003171">
    <property type="entry name" value="Mehydrof_redctse-like"/>
</dbReference>
<gene>
    <name evidence="11" type="ORF">CHM34_13175</name>
</gene>
<feature type="domain" description="Hcy-binding" evidence="10">
    <location>
        <begin position="3"/>
        <end position="286"/>
    </location>
</feature>
<dbReference type="GO" id="GO:0008168">
    <property type="term" value="F:methyltransferase activity"/>
    <property type="evidence" value="ECO:0007669"/>
    <property type="project" value="UniProtKB-UniRule"/>
</dbReference>
<keyword evidence="12" id="KW-1185">Reference proteome</keyword>
<feature type="binding site" evidence="8">
    <location>
        <position position="272"/>
    </location>
    <ligand>
        <name>Zn(2+)</name>
        <dbReference type="ChEBI" id="CHEBI:29105"/>
    </ligand>
</feature>
<dbReference type="GO" id="GO:0004489">
    <property type="term" value="F:methylenetetrahydrofolate reductase [NAD(P)H] activity"/>
    <property type="evidence" value="ECO:0007669"/>
    <property type="project" value="InterPro"/>
</dbReference>
<dbReference type="PANTHER" id="PTHR11103:SF18">
    <property type="entry name" value="SLR1189 PROTEIN"/>
    <property type="match status" value="1"/>
</dbReference>
<dbReference type="InterPro" id="IPR029041">
    <property type="entry name" value="FAD-linked_oxidoreductase-like"/>
</dbReference>
<dbReference type="GO" id="GO:0046872">
    <property type="term" value="F:metal ion binding"/>
    <property type="evidence" value="ECO:0007669"/>
    <property type="project" value="UniProtKB-KW"/>
</dbReference>
<dbReference type="OrthoDB" id="9803687at2"/>
<protein>
    <submittedName>
        <fullName evidence="11">Bifunctional homocysteine S-methyltransferase/methylenetetrahydrofolate reductase</fullName>
    </submittedName>
</protein>
<dbReference type="Gene3D" id="3.20.20.330">
    <property type="entry name" value="Homocysteine-binding-like domain"/>
    <property type="match status" value="1"/>
</dbReference>
<dbReference type="RefSeq" id="WP_094265088.1">
    <property type="nucleotide sequence ID" value="NZ_NOWF01000008.1"/>
</dbReference>
<sequence length="618" mass="68474">MVKTGLKETLAESLLIGDGAMSTYLYQQGIPVGVSAEELSLSRPEWIEDIHRQYYRAGARLIETNTFGANRERLSRYGLEGKVTRINRESVALARRAVGNKAYVTGAIGSINAGRVPNYSKTEYRGMYEEQATAQLYAEVDGMVLETFQDLEEVLLALETIRPLTRVPIFAHVSMIEVGRTRDGYTLTEAFQALKEKGADGVGLNCRLGPLELQRALEKTVVPEGVILSVFPNAGRLGMNNGEFRYKSTPEYFGERALSLREQGVRLIGGCCGTTPEHIRAVARQLEGLSPFPRNNPEQPLADSEKGRPRVEVRTRPTVVEKVKRSQTVIVEFDSPKELEISDYLHGAEQLNRAGADAVTLADNSMATTRMSNMALGSILKNRTQAEPLIHITCRDRNLIGQQSHLMGLHALGIDQILVVTGDPTRIGDLPGSSSIYDVNSFDLIRMVKQLNEGISFSGRPMKQKARFVVGAAFNPNVSRLDSAVRRLEKKVEAGADFIMTQPVYDPEAIRRIAEAVQPVGIPVFLGIMPLTGHRNALFLHNELPGVKIPGSVMKRMEGLKGPKAREVGVSLAKELLDEAVRHFNGIYLITPFSYWEMTAELVRYLRQKEKHLQAAIH</sequence>
<evidence type="ECO:0000256" key="3">
    <source>
        <dbReference type="ARBA" id="ARBA00022603"/>
    </source>
</evidence>
<dbReference type="PROSITE" id="PS50970">
    <property type="entry name" value="HCY"/>
    <property type="match status" value="1"/>
</dbReference>
<dbReference type="GO" id="GO:0035999">
    <property type="term" value="P:tetrahydrofolate interconversion"/>
    <property type="evidence" value="ECO:0007669"/>
    <property type="project" value="UniProtKB-UniPathway"/>
</dbReference>
<feature type="binding site" evidence="8">
    <location>
        <position position="206"/>
    </location>
    <ligand>
        <name>Zn(2+)</name>
        <dbReference type="ChEBI" id="CHEBI:29105"/>
    </ligand>
</feature>
<dbReference type="CDD" id="cd00537">
    <property type="entry name" value="MTHFR"/>
    <property type="match status" value="1"/>
</dbReference>
<reference evidence="11 12" key="1">
    <citation type="submission" date="2017-07" db="EMBL/GenBank/DDBJ databases">
        <title>The genome sequence of Paludifilum halophilum highlights mechanisms for microbial adaptation to high salt environemnts.</title>
        <authorList>
            <person name="Belbahri L."/>
        </authorList>
    </citation>
    <scope>NUCLEOTIDE SEQUENCE [LARGE SCALE GENOMIC DNA]</scope>
    <source>
        <strain evidence="11 12">DSM 102817</strain>
    </source>
</reference>
<dbReference type="Pfam" id="PF02219">
    <property type="entry name" value="MTHFR"/>
    <property type="match status" value="1"/>
</dbReference>
<keyword evidence="3 8" id="KW-0489">Methyltransferase</keyword>
<dbReference type="UniPathway" id="UPA00193"/>
<comment type="cofactor">
    <cofactor evidence="1">
        <name>FAD</name>
        <dbReference type="ChEBI" id="CHEBI:57692"/>
    </cofactor>
</comment>
<dbReference type="Pfam" id="PF02574">
    <property type="entry name" value="S-methyl_trans"/>
    <property type="match status" value="1"/>
</dbReference>
<comment type="pathway">
    <text evidence="2">One-carbon metabolism; tetrahydrofolate interconversion.</text>
</comment>
<dbReference type="EMBL" id="NOWF01000008">
    <property type="protein sequence ID" value="OYD06889.1"/>
    <property type="molecule type" value="Genomic_DNA"/>
</dbReference>
<evidence type="ECO:0000256" key="2">
    <source>
        <dbReference type="ARBA" id="ARBA00004777"/>
    </source>
</evidence>
<evidence type="ECO:0000256" key="4">
    <source>
        <dbReference type="ARBA" id="ARBA00022630"/>
    </source>
</evidence>
<evidence type="ECO:0000256" key="1">
    <source>
        <dbReference type="ARBA" id="ARBA00001974"/>
    </source>
</evidence>
<evidence type="ECO:0000313" key="11">
    <source>
        <dbReference type="EMBL" id="OYD06889.1"/>
    </source>
</evidence>
<evidence type="ECO:0000313" key="12">
    <source>
        <dbReference type="Proteomes" id="UP000215459"/>
    </source>
</evidence>
<dbReference type="GO" id="GO:0006555">
    <property type="term" value="P:methionine metabolic process"/>
    <property type="evidence" value="ECO:0007669"/>
    <property type="project" value="InterPro"/>
</dbReference>
<dbReference type="PANTHER" id="PTHR11103">
    <property type="entry name" value="SLR1189 PROTEIN"/>
    <property type="match status" value="1"/>
</dbReference>
<keyword evidence="5 8" id="KW-0808">Transferase</keyword>
<dbReference type="SUPFAM" id="SSF82282">
    <property type="entry name" value="Homocysteine S-methyltransferase"/>
    <property type="match status" value="1"/>
</dbReference>
<evidence type="ECO:0000256" key="9">
    <source>
        <dbReference type="SAM" id="MobiDB-lite"/>
    </source>
</evidence>
<keyword evidence="4" id="KW-0285">Flavoprotein</keyword>
<keyword evidence="6" id="KW-0274">FAD</keyword>
<feature type="region of interest" description="Disordered" evidence="9">
    <location>
        <begin position="289"/>
        <end position="310"/>
    </location>
</feature>
<feature type="binding site" evidence="8">
    <location>
        <position position="271"/>
    </location>
    <ligand>
        <name>Zn(2+)</name>
        <dbReference type="ChEBI" id="CHEBI:29105"/>
    </ligand>
</feature>
<name>A0A235B4K2_9BACL</name>
<dbReference type="Proteomes" id="UP000215459">
    <property type="component" value="Unassembled WGS sequence"/>
</dbReference>